<keyword evidence="3" id="KW-1185">Reference proteome</keyword>
<dbReference type="GO" id="GO:0043130">
    <property type="term" value="F:ubiquitin binding"/>
    <property type="evidence" value="ECO:0007669"/>
    <property type="project" value="InterPro"/>
</dbReference>
<dbReference type="Proteomes" id="UP000250043">
    <property type="component" value="Unassembled WGS sequence"/>
</dbReference>
<proteinExistence type="predicted"/>
<feature type="domain" description="VHS" evidence="1">
    <location>
        <begin position="92"/>
        <end position="190"/>
    </location>
</feature>
<dbReference type="AlphaFoldDB" id="A0A8E2ASI3"/>
<evidence type="ECO:0000313" key="2">
    <source>
        <dbReference type="EMBL" id="OCH88504.1"/>
    </source>
</evidence>
<dbReference type="InterPro" id="IPR002014">
    <property type="entry name" value="VHS_dom"/>
</dbReference>
<dbReference type="InterPro" id="IPR008942">
    <property type="entry name" value="ENTH_VHS"/>
</dbReference>
<dbReference type="GO" id="GO:0035091">
    <property type="term" value="F:phosphatidylinositol binding"/>
    <property type="evidence" value="ECO:0007669"/>
    <property type="project" value="InterPro"/>
</dbReference>
<accession>A0A8E2ASI3</accession>
<evidence type="ECO:0000259" key="1">
    <source>
        <dbReference type="PROSITE" id="PS50179"/>
    </source>
</evidence>
<dbReference type="Gene3D" id="1.25.40.90">
    <property type="match status" value="1"/>
</dbReference>
<dbReference type="EMBL" id="KV722451">
    <property type="protein sequence ID" value="OCH88504.1"/>
    <property type="molecule type" value="Genomic_DNA"/>
</dbReference>
<gene>
    <name evidence="2" type="ORF">OBBRIDRAFT_85582</name>
</gene>
<dbReference type="OrthoDB" id="10255964at2759"/>
<evidence type="ECO:0000313" key="3">
    <source>
        <dbReference type="Proteomes" id="UP000250043"/>
    </source>
</evidence>
<sequence>MFCRNGLLPENLGQILKDLSPSIEIDENGIGMLKPDSSAEDAVPIGDKVMLWRWRCTFGLSPMDSMSRYHNARNSLSAWNPDALHELEWLMNHVSTTGSENWSLLADICERASIDEASSKTAVQFLTRIFQNAEPFTQLNAAHLWGTMLQNSRPVFLQQNMSMEFVTVLEKVITSVRTSRMVGHRLLEVLGAASWCSEPDNSIRNLWGRIKPKGAPDIGIPIRTFNSRYGLPSLYPSSPEVLSKIEENRPRASLPLSLLYSHGLTEQGLRQLFNECAVARDNSASLLKAAGLVQKGDEEELQAIQQLYTKCYSSVGYLDQQVRNLKIWAEVYRGTSEPDTLEQQLLETLSSVGNDLDRALVESIRAQKRLGVSWDTAT</sequence>
<dbReference type="GO" id="GO:0016192">
    <property type="term" value="P:vesicle-mediated transport"/>
    <property type="evidence" value="ECO:0007669"/>
    <property type="project" value="UniProtKB-ARBA"/>
</dbReference>
<dbReference type="GO" id="GO:0007034">
    <property type="term" value="P:vacuolar transport"/>
    <property type="evidence" value="ECO:0007669"/>
    <property type="project" value="UniProtKB-ARBA"/>
</dbReference>
<name>A0A8E2ASI3_9APHY</name>
<dbReference type="SUPFAM" id="SSF48464">
    <property type="entry name" value="ENTH/VHS domain"/>
    <property type="match status" value="1"/>
</dbReference>
<protein>
    <recommendedName>
        <fullName evidence="1">VHS domain-containing protein</fullName>
    </recommendedName>
</protein>
<reference evidence="2 3" key="1">
    <citation type="submission" date="2016-07" db="EMBL/GenBank/DDBJ databases">
        <title>Draft genome of the white-rot fungus Obba rivulosa 3A-2.</title>
        <authorList>
            <consortium name="DOE Joint Genome Institute"/>
            <person name="Miettinen O."/>
            <person name="Riley R."/>
            <person name="Acob R."/>
            <person name="Barry K."/>
            <person name="Cullen D."/>
            <person name="De Vries R."/>
            <person name="Hainaut M."/>
            <person name="Hatakka A."/>
            <person name="Henrissat B."/>
            <person name="Hilden K."/>
            <person name="Kuo R."/>
            <person name="Labutti K."/>
            <person name="Lipzen A."/>
            <person name="Makela M.R."/>
            <person name="Sandor L."/>
            <person name="Spatafora J.W."/>
            <person name="Grigoriev I.V."/>
            <person name="Hibbett D.S."/>
        </authorList>
    </citation>
    <scope>NUCLEOTIDE SEQUENCE [LARGE SCALE GENOMIC DNA]</scope>
    <source>
        <strain evidence="2 3">3A-2</strain>
    </source>
</reference>
<dbReference type="PROSITE" id="PS50179">
    <property type="entry name" value="VHS"/>
    <property type="match status" value="1"/>
</dbReference>
<organism evidence="2 3">
    <name type="scientific">Obba rivulosa</name>
    <dbReference type="NCBI Taxonomy" id="1052685"/>
    <lineage>
        <taxon>Eukaryota</taxon>
        <taxon>Fungi</taxon>
        <taxon>Dikarya</taxon>
        <taxon>Basidiomycota</taxon>
        <taxon>Agaricomycotina</taxon>
        <taxon>Agaricomycetes</taxon>
        <taxon>Polyporales</taxon>
        <taxon>Gelatoporiaceae</taxon>
        <taxon>Obba</taxon>
    </lineage>
</organism>